<keyword evidence="3" id="KW-1185">Reference proteome</keyword>
<evidence type="ECO:0000256" key="1">
    <source>
        <dbReference type="SAM" id="MobiDB-lite"/>
    </source>
</evidence>
<dbReference type="Gramene" id="ERM95381">
    <property type="protein sequence ID" value="ERM95381"/>
    <property type="gene ID" value="AMTR_s00008p00209540"/>
</dbReference>
<name>W1NIU1_AMBTC</name>
<protein>
    <submittedName>
        <fullName evidence="2">Uncharacterized protein</fullName>
    </submittedName>
</protein>
<dbReference type="HOGENOM" id="CLU_166370_0_0_1"/>
<evidence type="ECO:0000313" key="3">
    <source>
        <dbReference type="Proteomes" id="UP000017836"/>
    </source>
</evidence>
<evidence type="ECO:0000313" key="2">
    <source>
        <dbReference type="EMBL" id="ERM95381.1"/>
    </source>
</evidence>
<feature type="region of interest" description="Disordered" evidence="1">
    <location>
        <begin position="22"/>
        <end position="41"/>
    </location>
</feature>
<organism evidence="2 3">
    <name type="scientific">Amborella trichopoda</name>
    <dbReference type="NCBI Taxonomy" id="13333"/>
    <lineage>
        <taxon>Eukaryota</taxon>
        <taxon>Viridiplantae</taxon>
        <taxon>Streptophyta</taxon>
        <taxon>Embryophyta</taxon>
        <taxon>Tracheophyta</taxon>
        <taxon>Spermatophyta</taxon>
        <taxon>Magnoliopsida</taxon>
        <taxon>Amborellales</taxon>
        <taxon>Amborellaceae</taxon>
        <taxon>Amborella</taxon>
    </lineage>
</organism>
<proteinExistence type="predicted"/>
<gene>
    <name evidence="2" type="ORF">AMTR_s00008p00209540</name>
</gene>
<accession>W1NIU1</accession>
<dbReference type="Proteomes" id="UP000017836">
    <property type="component" value="Unassembled WGS sequence"/>
</dbReference>
<dbReference type="AlphaFoldDB" id="W1NIU1"/>
<dbReference type="EMBL" id="KI397486">
    <property type="protein sequence ID" value="ERM95381.1"/>
    <property type="molecule type" value="Genomic_DNA"/>
</dbReference>
<sequence length="101" mass="10871">MTSGTINGSHFIGNAISHEMLVPGDASQSRTGPGGSTKARSSSCFDLVDFVFPKAEGSSILKSLYHALGHASHEEVSLFPTITKTVIRDMKEWVPRVLNLL</sequence>
<reference evidence="3" key="1">
    <citation type="journal article" date="2013" name="Science">
        <title>The Amborella genome and the evolution of flowering plants.</title>
        <authorList>
            <consortium name="Amborella Genome Project"/>
        </authorList>
    </citation>
    <scope>NUCLEOTIDE SEQUENCE [LARGE SCALE GENOMIC DNA]</scope>
</reference>